<reference evidence="2 3" key="1">
    <citation type="submission" date="2018-07" db="EMBL/GenBank/DDBJ databases">
        <title>Bacillus sp. YLB-04 draft genome sequence.</title>
        <authorList>
            <person name="Yu L."/>
            <person name="Tang X."/>
        </authorList>
    </citation>
    <scope>NUCLEOTIDE SEQUENCE [LARGE SCALE GENOMIC DNA]</scope>
    <source>
        <strain evidence="2 3">YLB-04</strain>
    </source>
</reference>
<accession>A0A3D8GU84</accession>
<dbReference type="GO" id="GO:0006508">
    <property type="term" value="P:proteolysis"/>
    <property type="evidence" value="ECO:0007669"/>
    <property type="project" value="InterPro"/>
</dbReference>
<dbReference type="OrthoDB" id="5379939at2"/>
<dbReference type="RefSeq" id="WP_115449924.1">
    <property type="nucleotide sequence ID" value="NZ_QNQT01000001.1"/>
</dbReference>
<proteinExistence type="predicted"/>
<dbReference type="Pfam" id="PF03572">
    <property type="entry name" value="Peptidase_S41"/>
    <property type="match status" value="1"/>
</dbReference>
<dbReference type="AlphaFoldDB" id="A0A3D8GU84"/>
<evidence type="ECO:0000313" key="2">
    <source>
        <dbReference type="EMBL" id="RDU38013.1"/>
    </source>
</evidence>
<evidence type="ECO:0000259" key="1">
    <source>
        <dbReference type="Pfam" id="PF03572"/>
    </source>
</evidence>
<gene>
    <name evidence="2" type="ORF">DRW41_00085</name>
</gene>
<dbReference type="Proteomes" id="UP000257144">
    <property type="component" value="Unassembled WGS sequence"/>
</dbReference>
<protein>
    <recommendedName>
        <fullName evidence="1">Tail specific protease domain-containing protein</fullName>
    </recommendedName>
</protein>
<dbReference type="GO" id="GO:0008236">
    <property type="term" value="F:serine-type peptidase activity"/>
    <property type="evidence" value="ECO:0007669"/>
    <property type="project" value="InterPro"/>
</dbReference>
<feature type="domain" description="Tail specific protease" evidence="1">
    <location>
        <begin position="433"/>
        <end position="576"/>
    </location>
</feature>
<dbReference type="EMBL" id="QNQT01000001">
    <property type="protein sequence ID" value="RDU38013.1"/>
    <property type="molecule type" value="Genomic_DNA"/>
</dbReference>
<dbReference type="SUPFAM" id="SSF52096">
    <property type="entry name" value="ClpP/crotonase"/>
    <property type="match status" value="1"/>
</dbReference>
<dbReference type="Gene3D" id="3.90.226.10">
    <property type="entry name" value="2-enoyl-CoA Hydratase, Chain A, domain 1"/>
    <property type="match status" value="1"/>
</dbReference>
<keyword evidence="3" id="KW-1185">Reference proteome</keyword>
<comment type="caution">
    <text evidence="2">The sequence shown here is derived from an EMBL/GenBank/DDBJ whole genome shotgun (WGS) entry which is preliminary data.</text>
</comment>
<dbReference type="InterPro" id="IPR029045">
    <property type="entry name" value="ClpP/crotonase-like_dom_sf"/>
</dbReference>
<organism evidence="2 3">
    <name type="scientific">Neobacillus piezotolerans</name>
    <dbReference type="NCBI Taxonomy" id="2259171"/>
    <lineage>
        <taxon>Bacteria</taxon>
        <taxon>Bacillati</taxon>
        <taxon>Bacillota</taxon>
        <taxon>Bacilli</taxon>
        <taxon>Bacillales</taxon>
        <taxon>Bacillaceae</taxon>
        <taxon>Neobacillus</taxon>
    </lineage>
</organism>
<name>A0A3D8GU84_9BACI</name>
<sequence length="603" mass="67468">MDRKKLRIFGLILIVGLAIVGLNFVPDDEAATTVKKQNIERRVANLDAFGRMYGYVRYFHPSDESAGLNWDRFAVYGAGRVKDAADDEELKKALEELFLPIAPSLVITEKGKKAAKPREPQKSAEVIAWQHYGPPGTDTHFFKSSRVHAYLIDGAYSFDDGMLFPNYPKLEEKYNFTLNESLRISMPLILYVENGKTLGTTEKSWNKFEKLKEALAGMDPNLTSEDEDVRFAGVITTWNLLAHFQPSDPTTARKIRGSLAAVLKDAADDSTREEYIETIALLLEKTGDGMAENTFISAHSRWERLPFALDIVEGKLIVTAADRMANVKVGDIVEKVNGAGWVEYLDKQASKIPGSSQYKGWRAIDKITEMDEVKLGIRREGLVFDVTVDRSRYGLFDEFNRTVTFKELGEGIYYINMTDDARRAVEANAEVLIQAKGIVVDLRNPQYDAEFFEKLIGQLLDKPVKGPVLKIMQTIYPYQWKSTYIGIQDELTPQEPSFNGKAVFLAYSGTKAMAETLIGYIKDNGLGTIVGQDTAGAHGYLQMYPINGNLRGVMTGTETFNAEGKSTFKFGIKPDVFVFRTMDGVLKGVDEYVEKAIEVIEGN</sequence>
<evidence type="ECO:0000313" key="3">
    <source>
        <dbReference type="Proteomes" id="UP000257144"/>
    </source>
</evidence>
<dbReference type="InterPro" id="IPR005151">
    <property type="entry name" value="Tail-specific_protease"/>
</dbReference>